<organism evidence="1 2">
    <name type="scientific">Orchesella cincta</name>
    <name type="common">Springtail</name>
    <name type="synonym">Podura cincta</name>
    <dbReference type="NCBI Taxonomy" id="48709"/>
    <lineage>
        <taxon>Eukaryota</taxon>
        <taxon>Metazoa</taxon>
        <taxon>Ecdysozoa</taxon>
        <taxon>Arthropoda</taxon>
        <taxon>Hexapoda</taxon>
        <taxon>Collembola</taxon>
        <taxon>Entomobryomorpha</taxon>
        <taxon>Entomobryoidea</taxon>
        <taxon>Orchesellidae</taxon>
        <taxon>Orchesellinae</taxon>
        <taxon>Orchesella</taxon>
    </lineage>
</organism>
<sequence>MEGSNFQDDYDYFTPALKDCWHFILGYILKPEDLHSLFYTCPIFSNMLHPRMMSDLIVPTMLKSVSLPKSSLLSLRAVNKGMKRTLDSFLNATEPDWLSESCTFSFSPEQPQRLERLEKFRNQFAAHVLQSPILSKHWHLRVRSRGPSVEQSVAFLQTFGHQISTLSITILTGQDLSRLLIHLPNVASLTLGIPGHIQFPPLDAEERHQPIHLPRLPLLTSLNFWSITIRNHKRRAIKTIFEHIIRRYGAQLEKLVFNSLTWNFIDLDDQSILNLRYLKIYFGFEHPDKKKKAFEKLSKLKAPNLHCLDLGGFVEAVIIISMPIISAVENFRESLQELSLPRQLREFFGKLPLCQVDPFTLKAAPEVKKLVVATEDLNSQIWFVFPYLLPNLEEKFDSGSGDGGDNPSQDVGMLRKMFGRFNRLKDWCLFVMWDRLALVKRLLLLLLKFSSY</sequence>
<accession>A0A1D2M1A7</accession>
<keyword evidence="2" id="KW-1185">Reference proteome</keyword>
<evidence type="ECO:0000313" key="1">
    <source>
        <dbReference type="EMBL" id="ODM86732.1"/>
    </source>
</evidence>
<dbReference type="AlphaFoldDB" id="A0A1D2M1A7"/>
<dbReference type="Proteomes" id="UP000094527">
    <property type="component" value="Unassembled WGS sequence"/>
</dbReference>
<proteinExistence type="predicted"/>
<evidence type="ECO:0000313" key="2">
    <source>
        <dbReference type="Proteomes" id="UP000094527"/>
    </source>
</evidence>
<name>A0A1D2M1A7_ORCCI</name>
<gene>
    <name evidence="1" type="ORF">Ocin01_19950</name>
</gene>
<comment type="caution">
    <text evidence="1">The sequence shown here is derived from an EMBL/GenBank/DDBJ whole genome shotgun (WGS) entry which is preliminary data.</text>
</comment>
<reference evidence="1 2" key="1">
    <citation type="journal article" date="2016" name="Genome Biol. Evol.">
        <title>Gene Family Evolution Reflects Adaptation to Soil Environmental Stressors in the Genome of the Collembolan Orchesella cincta.</title>
        <authorList>
            <person name="Faddeeva-Vakhrusheva A."/>
            <person name="Derks M.F."/>
            <person name="Anvar S.Y."/>
            <person name="Agamennone V."/>
            <person name="Suring W."/>
            <person name="Smit S."/>
            <person name="van Straalen N.M."/>
            <person name="Roelofs D."/>
        </authorList>
    </citation>
    <scope>NUCLEOTIDE SEQUENCE [LARGE SCALE GENOMIC DNA]</scope>
    <source>
        <tissue evidence="1">Mixed pool</tissue>
    </source>
</reference>
<evidence type="ECO:0008006" key="3">
    <source>
        <dbReference type="Google" id="ProtNLM"/>
    </source>
</evidence>
<dbReference type="EMBL" id="LJIJ01007437">
    <property type="protein sequence ID" value="ODM86732.1"/>
    <property type="molecule type" value="Genomic_DNA"/>
</dbReference>
<protein>
    <recommendedName>
        <fullName evidence="3">F-box domain-containing protein</fullName>
    </recommendedName>
</protein>